<dbReference type="KEGG" id="ster:AOA14_14105"/>
<evidence type="ECO:0000313" key="2">
    <source>
        <dbReference type="Proteomes" id="UP000076234"/>
    </source>
</evidence>
<name>A0A142W131_9SPHN</name>
<evidence type="ECO:0000313" key="1">
    <source>
        <dbReference type="EMBL" id="AMU95743.1"/>
    </source>
</evidence>
<sequence length="153" mass="16602">MDVAPISFDFGGRLEGFEEYLSDEQFAVAVARLADRAADEARRLAAMFSSLPDTAEILLEQARTEARQAPTHPSWMLYNAGVAAGLVGRNDEAAEMFGRVLNGSGDQTSMLHLKAERMSNLASDAATLRQAAASTIAQQRETLRLSPWDASQL</sequence>
<dbReference type="STRING" id="1219058.AOA14_14105"/>
<protein>
    <recommendedName>
        <fullName evidence="3">Tetratricopeptide repeat protein</fullName>
    </recommendedName>
</protein>
<gene>
    <name evidence="1" type="ORF">AOA14_14105</name>
</gene>
<dbReference type="Proteomes" id="UP000076234">
    <property type="component" value="Chromosome"/>
</dbReference>
<dbReference type="EMBL" id="CP013342">
    <property type="protein sequence ID" value="AMU95743.1"/>
    <property type="molecule type" value="Genomic_DNA"/>
</dbReference>
<evidence type="ECO:0008006" key="3">
    <source>
        <dbReference type="Google" id="ProtNLM"/>
    </source>
</evidence>
<dbReference type="RefSeq" id="WP_062902251.1">
    <property type="nucleotide sequence ID" value="NZ_CP013342.1"/>
</dbReference>
<dbReference type="AlphaFoldDB" id="A0A142W131"/>
<organism evidence="1 2">
    <name type="scientific">Sphingopyxis terrae subsp. terrae NBRC 15098</name>
    <dbReference type="NCBI Taxonomy" id="1219058"/>
    <lineage>
        <taxon>Bacteria</taxon>
        <taxon>Pseudomonadati</taxon>
        <taxon>Pseudomonadota</taxon>
        <taxon>Alphaproteobacteria</taxon>
        <taxon>Sphingomonadales</taxon>
        <taxon>Sphingomonadaceae</taxon>
        <taxon>Sphingopyxis</taxon>
    </lineage>
</organism>
<proteinExistence type="predicted"/>
<accession>A0A142W131</accession>
<reference evidence="1 2" key="2">
    <citation type="journal article" date="2016" name="Genome Announc.">
        <title>Complete Genome Sequence of Sphingopyxis terrae Strain 203-1 (NBRC 111660), a Polyethylene Glycol Degrader.</title>
        <authorList>
            <person name="Ohtsubo Y."/>
            <person name="Nonoyama S."/>
            <person name="Nagata Y."/>
            <person name="Numata M."/>
            <person name="Tsuchikane K."/>
            <person name="Hosoyama A."/>
            <person name="Yamazoe A."/>
            <person name="Tsuda M."/>
            <person name="Fujita N."/>
            <person name="Kawai F."/>
        </authorList>
    </citation>
    <scope>NUCLEOTIDE SEQUENCE [LARGE SCALE GENOMIC DNA]</scope>
    <source>
        <strain evidence="1 2">203-1</strain>
    </source>
</reference>
<reference evidence="2" key="1">
    <citation type="submission" date="2015-11" db="EMBL/GenBank/DDBJ databases">
        <title>Complete genome sequence of a polyethylene glycol-degrading strain Sphingopyxis terrae strain 203-1 (NBRC 15098).</title>
        <authorList>
            <person name="Yoshiyuki O."/>
            <person name="Shouta N."/>
            <person name="Nagata Y."/>
            <person name="Numata M."/>
            <person name="Tsuchikane K."/>
            <person name="Hosoyama A."/>
            <person name="Yamazoe A."/>
            <person name="Tsuda M."/>
            <person name="Fujita N."/>
            <person name="Kawai F."/>
        </authorList>
    </citation>
    <scope>NUCLEOTIDE SEQUENCE [LARGE SCALE GENOMIC DNA]</scope>
    <source>
        <strain evidence="2">203-1</strain>
    </source>
</reference>